<evidence type="ECO:0000256" key="20">
    <source>
        <dbReference type="ARBA" id="ARBA00076288"/>
    </source>
</evidence>
<dbReference type="FunFam" id="3.30.1490.20:FF:000007">
    <property type="entry name" value="D-alanine--D-alanine ligase"/>
    <property type="match status" value="1"/>
</dbReference>
<dbReference type="NCBIfam" id="TIGR01205">
    <property type="entry name" value="D_ala_D_alaTIGR"/>
    <property type="match status" value="1"/>
</dbReference>
<evidence type="ECO:0000256" key="24">
    <source>
        <dbReference type="PIRSR" id="PIRSR039102-2"/>
    </source>
</evidence>
<keyword evidence="10 24" id="KW-0547">Nucleotide-binding</keyword>
<dbReference type="Gene3D" id="3.30.1490.20">
    <property type="entry name" value="ATP-grasp fold, A domain"/>
    <property type="match status" value="1"/>
</dbReference>
<name>A0A542EJB5_9MICO</name>
<evidence type="ECO:0000256" key="25">
    <source>
        <dbReference type="PIRSR" id="PIRSR039102-3"/>
    </source>
</evidence>
<evidence type="ECO:0000256" key="15">
    <source>
        <dbReference type="ARBA" id="ARBA00023211"/>
    </source>
</evidence>
<dbReference type="GO" id="GO:0009252">
    <property type="term" value="P:peptidoglycan biosynthetic process"/>
    <property type="evidence" value="ECO:0007669"/>
    <property type="project" value="UniProtKB-UniRule"/>
</dbReference>
<organism evidence="28 29">
    <name type="scientific">Yimella lutea</name>
    <dbReference type="NCBI Taxonomy" id="587872"/>
    <lineage>
        <taxon>Bacteria</taxon>
        <taxon>Bacillati</taxon>
        <taxon>Actinomycetota</taxon>
        <taxon>Actinomycetes</taxon>
        <taxon>Micrococcales</taxon>
        <taxon>Dermacoccaceae</taxon>
        <taxon>Yimella</taxon>
    </lineage>
</organism>
<keyword evidence="11 26" id="KW-0067">ATP-binding</keyword>
<keyword evidence="9 25" id="KW-0479">Metal-binding</keyword>
<evidence type="ECO:0000256" key="9">
    <source>
        <dbReference type="ARBA" id="ARBA00022723"/>
    </source>
</evidence>
<feature type="binding site" evidence="24">
    <location>
        <begin position="203"/>
        <end position="205"/>
    </location>
    <ligand>
        <name>ATP</name>
        <dbReference type="ChEBI" id="CHEBI:30616"/>
    </ligand>
</feature>
<dbReference type="GO" id="GO:0005524">
    <property type="term" value="F:ATP binding"/>
    <property type="evidence" value="ECO:0007669"/>
    <property type="project" value="UniProtKB-UniRule"/>
</dbReference>
<evidence type="ECO:0000256" key="4">
    <source>
        <dbReference type="ARBA" id="ARBA00004752"/>
    </source>
</evidence>
<dbReference type="Pfam" id="PF07478">
    <property type="entry name" value="Dala_Dala_lig_C"/>
    <property type="match status" value="1"/>
</dbReference>
<evidence type="ECO:0000256" key="17">
    <source>
        <dbReference type="ARBA" id="ARBA00047614"/>
    </source>
</evidence>
<sequence>MSTQPAPEAQPTDAPTDRKPVVALVFGGRSAEHVVSCATAASVLRSIDRAKFDVLPIGITAEGRWVLMADDPEPLQLTATHTPSVQGTSEVLISTDPASRGLTVREPGDVPRELGDVDVVFPLLHGPFGEDGTIQGLMELSDMRYVGSGVSASAVMMDKHLMKVVFRAAGLPVGPYVLITDKEWQRDKAACMEPVAALGRPVFVKPARAGSSVGVSRVDSQEQLEAAIEEARRFDPKVLVEAAIDGREVECGILEGRGSDLPRASRIGEITVTEGTHAFYDFESKYLDDSARLTCPADLPDAVAQEIREQSIRAFDAAGCEGLARVDWFYSPDGTLTLNEINTMPGFTPSSMYPRVWDAEGVDYQSLITELIELALHRRVGLR</sequence>
<feature type="binding site" evidence="24">
    <location>
        <begin position="211"/>
        <end position="212"/>
    </location>
    <ligand>
        <name>ATP</name>
        <dbReference type="ChEBI" id="CHEBI:30616"/>
    </ligand>
</feature>
<evidence type="ECO:0000256" key="3">
    <source>
        <dbReference type="ARBA" id="ARBA00004496"/>
    </source>
</evidence>
<evidence type="ECO:0000313" key="28">
    <source>
        <dbReference type="EMBL" id="TQJ15384.1"/>
    </source>
</evidence>
<dbReference type="EMBL" id="VFMO01000001">
    <property type="protein sequence ID" value="TQJ15384.1"/>
    <property type="molecule type" value="Genomic_DNA"/>
</dbReference>
<dbReference type="Gene3D" id="3.40.50.20">
    <property type="match status" value="1"/>
</dbReference>
<feature type="binding site" evidence="25">
    <location>
        <position position="342"/>
    </location>
    <ligand>
        <name>Mg(2+)</name>
        <dbReference type="ChEBI" id="CHEBI:18420"/>
        <label>2</label>
    </ligand>
</feature>
<dbReference type="InterPro" id="IPR000291">
    <property type="entry name" value="D-Ala_lig_Van_CS"/>
</dbReference>
<evidence type="ECO:0000256" key="6">
    <source>
        <dbReference type="ARBA" id="ARBA00012216"/>
    </source>
</evidence>
<dbReference type="PIRSF" id="PIRSF039102">
    <property type="entry name" value="Ddl/VanB"/>
    <property type="match status" value="1"/>
</dbReference>
<dbReference type="InterPro" id="IPR016185">
    <property type="entry name" value="PreATP-grasp_dom_sf"/>
</dbReference>
<dbReference type="UniPathway" id="UPA00219"/>
<dbReference type="GO" id="GO:0008360">
    <property type="term" value="P:regulation of cell shape"/>
    <property type="evidence" value="ECO:0007669"/>
    <property type="project" value="UniProtKB-KW"/>
</dbReference>
<dbReference type="Pfam" id="PF01820">
    <property type="entry name" value="Dala_Dala_lig_N"/>
    <property type="match status" value="1"/>
</dbReference>
<feature type="binding site" evidence="25">
    <location>
        <position position="340"/>
    </location>
    <ligand>
        <name>Mg(2+)</name>
        <dbReference type="ChEBI" id="CHEBI:18420"/>
        <label>1</label>
    </ligand>
</feature>
<evidence type="ECO:0000256" key="5">
    <source>
        <dbReference type="ARBA" id="ARBA00010871"/>
    </source>
</evidence>
<comment type="pathway">
    <text evidence="18">Glycan biosynthesis.</text>
</comment>
<feature type="binding site" evidence="24">
    <location>
        <begin position="241"/>
        <end position="248"/>
    </location>
    <ligand>
        <name>ATP</name>
        <dbReference type="ChEBI" id="CHEBI:30616"/>
    </ligand>
</feature>
<evidence type="ECO:0000256" key="14">
    <source>
        <dbReference type="ARBA" id="ARBA00022984"/>
    </source>
</evidence>
<dbReference type="InterPro" id="IPR011095">
    <property type="entry name" value="Dala_Dala_lig_C"/>
</dbReference>
<evidence type="ECO:0000256" key="12">
    <source>
        <dbReference type="ARBA" id="ARBA00022842"/>
    </source>
</evidence>
<evidence type="ECO:0000313" key="29">
    <source>
        <dbReference type="Proteomes" id="UP000320806"/>
    </source>
</evidence>
<dbReference type="FunFam" id="3.30.470.20:FF:000008">
    <property type="entry name" value="D-alanine--D-alanine ligase"/>
    <property type="match status" value="1"/>
</dbReference>
<comment type="function">
    <text evidence="2 22">Cell wall formation.</text>
</comment>
<comment type="cofactor">
    <cofactor evidence="1">
        <name>Mn(2+)</name>
        <dbReference type="ChEBI" id="CHEBI:29035"/>
    </cofactor>
</comment>
<dbReference type="Proteomes" id="UP000320806">
    <property type="component" value="Unassembled WGS sequence"/>
</dbReference>
<keyword evidence="7 22" id="KW-0963">Cytoplasm</keyword>
<accession>A0A542EJB5</accession>
<dbReference type="NCBIfam" id="NF002528">
    <property type="entry name" value="PRK01966.1-4"/>
    <property type="match status" value="1"/>
</dbReference>
<keyword evidence="29" id="KW-1185">Reference proteome</keyword>
<dbReference type="NCBIfam" id="NF002378">
    <property type="entry name" value="PRK01372.1"/>
    <property type="match status" value="1"/>
</dbReference>
<evidence type="ECO:0000256" key="19">
    <source>
        <dbReference type="ARBA" id="ARBA00068427"/>
    </source>
</evidence>
<feature type="binding site" evidence="25">
    <location>
        <position position="327"/>
    </location>
    <ligand>
        <name>Mg(2+)</name>
        <dbReference type="ChEBI" id="CHEBI:18420"/>
        <label>1</label>
    </ligand>
</feature>
<dbReference type="InterPro" id="IPR013815">
    <property type="entry name" value="ATP_grasp_subdomain_1"/>
</dbReference>
<feature type="binding site" evidence="25">
    <location>
        <position position="340"/>
    </location>
    <ligand>
        <name>Mg(2+)</name>
        <dbReference type="ChEBI" id="CHEBI:18420"/>
        <label>2</label>
    </ligand>
</feature>
<dbReference type="AlphaFoldDB" id="A0A542EJB5"/>
<evidence type="ECO:0000256" key="26">
    <source>
        <dbReference type="PROSITE-ProRule" id="PRU00409"/>
    </source>
</evidence>
<gene>
    <name evidence="22" type="primary">ddl</name>
    <name evidence="28" type="ORF">FB459_2930</name>
</gene>
<comment type="cofactor">
    <cofactor evidence="25">
        <name>Mg(2+)</name>
        <dbReference type="ChEBI" id="CHEBI:18420"/>
    </cofactor>
    <cofactor evidence="25">
        <name>Mn(2+)</name>
        <dbReference type="ChEBI" id="CHEBI:29035"/>
    </cofactor>
    <text evidence="25">Binds 2 magnesium or manganese ions per subunit.</text>
</comment>
<evidence type="ECO:0000256" key="11">
    <source>
        <dbReference type="ARBA" id="ARBA00022840"/>
    </source>
</evidence>
<dbReference type="EC" id="6.3.2.4" evidence="6 22"/>
<dbReference type="OrthoDB" id="9813261at2"/>
<protein>
    <recommendedName>
        <fullName evidence="19 22">D-alanine--D-alanine ligase</fullName>
        <ecNumber evidence="6 22">6.3.2.4</ecNumber>
    </recommendedName>
    <alternativeName>
        <fullName evidence="21 22">D-Ala-D-Ala ligase</fullName>
    </alternativeName>
    <alternativeName>
        <fullName evidence="20 22">D-alanylalanine synthetase</fullName>
    </alternativeName>
</protein>
<evidence type="ECO:0000256" key="23">
    <source>
        <dbReference type="PIRSR" id="PIRSR039102-1"/>
    </source>
</evidence>
<dbReference type="PROSITE" id="PS50975">
    <property type="entry name" value="ATP_GRASP"/>
    <property type="match status" value="1"/>
</dbReference>
<dbReference type="InterPro" id="IPR011127">
    <property type="entry name" value="Dala_Dala_lig_N"/>
</dbReference>
<keyword evidence="12 25" id="KW-0460">Magnesium</keyword>
<evidence type="ECO:0000256" key="8">
    <source>
        <dbReference type="ARBA" id="ARBA00022598"/>
    </source>
</evidence>
<keyword evidence="14 22" id="KW-0573">Peptidoglycan synthesis</keyword>
<feature type="binding site" evidence="24">
    <location>
        <position position="159"/>
    </location>
    <ligand>
        <name>ATP</name>
        <dbReference type="ChEBI" id="CHEBI:30616"/>
    </ligand>
</feature>
<comment type="caution">
    <text evidence="28">The sequence shown here is derived from an EMBL/GenBank/DDBJ whole genome shotgun (WGS) entry which is preliminary data.</text>
</comment>
<reference evidence="28 29" key="1">
    <citation type="submission" date="2019-06" db="EMBL/GenBank/DDBJ databases">
        <title>Sequencing the genomes of 1000 actinobacteria strains.</title>
        <authorList>
            <person name="Klenk H.-P."/>
        </authorList>
    </citation>
    <scope>NUCLEOTIDE SEQUENCE [LARGE SCALE GENOMIC DNA]</scope>
    <source>
        <strain evidence="28 29">DSM 19828</strain>
    </source>
</reference>
<dbReference type="InterPro" id="IPR005905">
    <property type="entry name" value="D_ala_D_ala"/>
</dbReference>
<feature type="domain" description="ATP-grasp" evidence="27">
    <location>
        <begin position="163"/>
        <end position="373"/>
    </location>
</feature>
<evidence type="ECO:0000259" key="27">
    <source>
        <dbReference type="PROSITE" id="PS50975"/>
    </source>
</evidence>
<evidence type="ECO:0000256" key="2">
    <source>
        <dbReference type="ARBA" id="ARBA00003921"/>
    </source>
</evidence>
<dbReference type="HAMAP" id="MF_00047">
    <property type="entry name" value="Dala_Dala_lig"/>
    <property type="match status" value="1"/>
</dbReference>
<comment type="similarity">
    <text evidence="5 22">Belongs to the D-alanine--D-alanine ligase family.</text>
</comment>
<evidence type="ECO:0000256" key="16">
    <source>
        <dbReference type="ARBA" id="ARBA00023316"/>
    </source>
</evidence>
<feature type="active site" evidence="23">
    <location>
        <position position="32"/>
    </location>
</feature>
<dbReference type="InterPro" id="IPR011761">
    <property type="entry name" value="ATP-grasp"/>
</dbReference>
<keyword evidence="15 25" id="KW-0464">Manganese</keyword>
<keyword evidence="13 22" id="KW-0133">Cell shape</keyword>
<dbReference type="PANTHER" id="PTHR23132:SF25">
    <property type="entry name" value="D-ALANINE--D-ALANINE LIGASE A"/>
    <property type="match status" value="1"/>
</dbReference>
<evidence type="ECO:0000256" key="10">
    <source>
        <dbReference type="ARBA" id="ARBA00022741"/>
    </source>
</evidence>
<feature type="binding site" evidence="24">
    <location>
        <begin position="339"/>
        <end position="340"/>
    </location>
    <ligand>
        <name>ATP</name>
        <dbReference type="ChEBI" id="CHEBI:30616"/>
    </ligand>
</feature>
<proteinExistence type="inferred from homology"/>
<dbReference type="PROSITE" id="PS00843">
    <property type="entry name" value="DALA_DALA_LIGASE_1"/>
    <property type="match status" value="1"/>
</dbReference>
<dbReference type="PANTHER" id="PTHR23132">
    <property type="entry name" value="D-ALANINE--D-ALANINE LIGASE"/>
    <property type="match status" value="1"/>
</dbReference>
<evidence type="ECO:0000256" key="21">
    <source>
        <dbReference type="ARBA" id="ARBA00077154"/>
    </source>
</evidence>
<evidence type="ECO:0000256" key="18">
    <source>
        <dbReference type="ARBA" id="ARBA00060592"/>
    </source>
</evidence>
<evidence type="ECO:0000256" key="1">
    <source>
        <dbReference type="ARBA" id="ARBA00001936"/>
    </source>
</evidence>
<feature type="active site" evidence="23">
    <location>
        <position position="211"/>
    </location>
</feature>
<comment type="subcellular location">
    <subcellularLocation>
        <location evidence="3 22">Cytoplasm</location>
    </subcellularLocation>
</comment>
<evidence type="ECO:0000256" key="13">
    <source>
        <dbReference type="ARBA" id="ARBA00022960"/>
    </source>
</evidence>
<dbReference type="GO" id="GO:0046872">
    <property type="term" value="F:metal ion binding"/>
    <property type="evidence" value="ECO:0007669"/>
    <property type="project" value="UniProtKB-KW"/>
</dbReference>
<dbReference type="GO" id="GO:0071555">
    <property type="term" value="P:cell wall organization"/>
    <property type="evidence" value="ECO:0007669"/>
    <property type="project" value="UniProtKB-KW"/>
</dbReference>
<comment type="pathway">
    <text evidence="4 22">Cell wall biogenesis; peptidoglycan biosynthesis.</text>
</comment>
<dbReference type="GO" id="GO:0005829">
    <property type="term" value="C:cytosol"/>
    <property type="evidence" value="ECO:0007669"/>
    <property type="project" value="TreeGrafter"/>
</dbReference>
<evidence type="ECO:0000256" key="7">
    <source>
        <dbReference type="ARBA" id="ARBA00022490"/>
    </source>
</evidence>
<keyword evidence="8 22" id="KW-0436">Ligase</keyword>
<dbReference type="SUPFAM" id="SSF52440">
    <property type="entry name" value="PreATP-grasp domain"/>
    <property type="match status" value="1"/>
</dbReference>
<dbReference type="RefSeq" id="WP_129625705.1">
    <property type="nucleotide sequence ID" value="NZ_BAABCI010000013.1"/>
</dbReference>
<keyword evidence="16 22" id="KW-0961">Cell wall biogenesis/degradation</keyword>
<comment type="catalytic activity">
    <reaction evidence="17 22">
        <text>2 D-alanine + ATP = D-alanyl-D-alanine + ADP + phosphate + H(+)</text>
        <dbReference type="Rhea" id="RHEA:11224"/>
        <dbReference type="ChEBI" id="CHEBI:15378"/>
        <dbReference type="ChEBI" id="CHEBI:30616"/>
        <dbReference type="ChEBI" id="CHEBI:43474"/>
        <dbReference type="ChEBI" id="CHEBI:57416"/>
        <dbReference type="ChEBI" id="CHEBI:57822"/>
        <dbReference type="ChEBI" id="CHEBI:456216"/>
        <dbReference type="EC" id="6.3.2.4"/>
    </reaction>
</comment>
<feature type="active site" evidence="23">
    <location>
        <position position="351"/>
    </location>
</feature>
<dbReference type="Gene3D" id="3.30.470.20">
    <property type="entry name" value="ATP-grasp fold, B domain"/>
    <property type="match status" value="1"/>
</dbReference>
<evidence type="ECO:0000256" key="22">
    <source>
        <dbReference type="HAMAP-Rule" id="MF_00047"/>
    </source>
</evidence>
<dbReference type="GO" id="GO:0008716">
    <property type="term" value="F:D-alanine-D-alanine ligase activity"/>
    <property type="evidence" value="ECO:0007669"/>
    <property type="project" value="UniProtKB-UniRule"/>
</dbReference>
<dbReference type="SUPFAM" id="SSF56059">
    <property type="entry name" value="Glutathione synthetase ATP-binding domain-like"/>
    <property type="match status" value="1"/>
</dbReference>